<sequence>MQNYMSQTLKNKLKVYHLYCLVKPSNQNRHSYPQEQVCPTKAVQGSRRVVLIAAAARAPQVRPLCSENFRFREVSCLALPPAISSNHWPCRNVHFYWQQH</sequence>
<organism evidence="1 2">
    <name type="scientific">Caerostris extrusa</name>
    <name type="common">Bark spider</name>
    <name type="synonym">Caerostris bankana</name>
    <dbReference type="NCBI Taxonomy" id="172846"/>
    <lineage>
        <taxon>Eukaryota</taxon>
        <taxon>Metazoa</taxon>
        <taxon>Ecdysozoa</taxon>
        <taxon>Arthropoda</taxon>
        <taxon>Chelicerata</taxon>
        <taxon>Arachnida</taxon>
        <taxon>Araneae</taxon>
        <taxon>Araneomorphae</taxon>
        <taxon>Entelegynae</taxon>
        <taxon>Araneoidea</taxon>
        <taxon>Araneidae</taxon>
        <taxon>Caerostris</taxon>
    </lineage>
</organism>
<evidence type="ECO:0000313" key="2">
    <source>
        <dbReference type="Proteomes" id="UP001054945"/>
    </source>
</evidence>
<dbReference type="EMBL" id="BPLR01006920">
    <property type="protein sequence ID" value="GIY13347.1"/>
    <property type="molecule type" value="Genomic_DNA"/>
</dbReference>
<dbReference type="AlphaFoldDB" id="A0AAV4QZ65"/>
<dbReference type="Proteomes" id="UP001054945">
    <property type="component" value="Unassembled WGS sequence"/>
</dbReference>
<gene>
    <name evidence="1" type="ORF">CEXT_612831</name>
</gene>
<proteinExistence type="predicted"/>
<name>A0AAV4QZ65_CAEEX</name>
<reference evidence="1 2" key="1">
    <citation type="submission" date="2021-06" db="EMBL/GenBank/DDBJ databases">
        <title>Caerostris extrusa draft genome.</title>
        <authorList>
            <person name="Kono N."/>
            <person name="Arakawa K."/>
        </authorList>
    </citation>
    <scope>NUCLEOTIDE SEQUENCE [LARGE SCALE GENOMIC DNA]</scope>
</reference>
<accession>A0AAV4QZ65</accession>
<evidence type="ECO:0000313" key="1">
    <source>
        <dbReference type="EMBL" id="GIY13347.1"/>
    </source>
</evidence>
<comment type="caution">
    <text evidence="1">The sequence shown here is derived from an EMBL/GenBank/DDBJ whole genome shotgun (WGS) entry which is preliminary data.</text>
</comment>
<protein>
    <submittedName>
        <fullName evidence="1">Uncharacterized protein</fullName>
    </submittedName>
</protein>
<keyword evidence="2" id="KW-1185">Reference proteome</keyword>